<accession>A0A061R254</accession>
<sequence>MERSIWKNFLKQNIEHYKHVKLQTCSLFDWEFKNIGELIFLLRLLPF</sequence>
<proteinExistence type="predicted"/>
<reference evidence="1" key="1">
    <citation type="submission" date="2014-05" db="EMBL/GenBank/DDBJ databases">
        <title>The transcriptome of the halophilic microalga Tetraselmis sp. GSL018 isolated from the Great Salt Lake, Utah.</title>
        <authorList>
            <person name="Jinkerson R.E."/>
            <person name="D'Adamo S."/>
            <person name="Posewitz M.C."/>
        </authorList>
    </citation>
    <scope>NUCLEOTIDE SEQUENCE</scope>
    <source>
        <strain evidence="1">GSL018</strain>
    </source>
</reference>
<dbReference type="AlphaFoldDB" id="A0A061R254"/>
<dbReference type="EMBL" id="GBEZ01019580">
    <property type="protein sequence ID" value="JAC66997.1"/>
    <property type="molecule type" value="Transcribed_RNA"/>
</dbReference>
<protein>
    <submittedName>
        <fullName evidence="1">Uncharacterized protein</fullName>
    </submittedName>
</protein>
<gene>
    <name evidence="1" type="ORF">TSPGSL018_12261</name>
</gene>
<organism evidence="1">
    <name type="scientific">Tetraselmis sp. GSL018</name>
    <dbReference type="NCBI Taxonomy" id="582737"/>
    <lineage>
        <taxon>Eukaryota</taxon>
        <taxon>Viridiplantae</taxon>
        <taxon>Chlorophyta</taxon>
        <taxon>core chlorophytes</taxon>
        <taxon>Chlorodendrophyceae</taxon>
        <taxon>Chlorodendrales</taxon>
        <taxon>Chlorodendraceae</taxon>
        <taxon>Tetraselmis</taxon>
    </lineage>
</organism>
<evidence type="ECO:0000313" key="1">
    <source>
        <dbReference type="EMBL" id="JAC66997.1"/>
    </source>
</evidence>
<name>A0A061R254_9CHLO</name>